<dbReference type="NCBIfam" id="NF006123">
    <property type="entry name" value="PRK08267.1"/>
    <property type="match status" value="1"/>
</dbReference>
<evidence type="ECO:0000256" key="2">
    <source>
        <dbReference type="ARBA" id="ARBA00023002"/>
    </source>
</evidence>
<dbReference type="InterPro" id="IPR036291">
    <property type="entry name" value="NAD(P)-bd_dom_sf"/>
</dbReference>
<protein>
    <submittedName>
        <fullName evidence="4">Short-chain dehydrogenase</fullName>
    </submittedName>
</protein>
<proteinExistence type="inferred from homology"/>
<dbReference type="Proteomes" id="UP000278422">
    <property type="component" value="Unassembled WGS sequence"/>
</dbReference>
<accession>A0A3R8PLH5</accession>
<sequence length="260" mass="28037">MKNTHGKSIFISGGAAGIGRQVALRFLSAGWTVGAYDIDDAALASLKEEYPEIITGRLDVTDADQWEEALADFTSHTGGTLDVLDNNAGIIGDGDIVNQSTGIIAKQIEVNCTGVVLGARAAHKYLKRTKNAHMVTMGSASGIYGQPHIAPYSASKFFVLGFTQAMDLEWRKDDIRVVSLMPLWAKTKLAAVEAKSTKRLGVNIRPEDVAAAVWKAVHPANFLERQRHMYSVSTADLILRYLGRLGPAPISRFVNGVIAG</sequence>
<dbReference type="PRINTS" id="PR00081">
    <property type="entry name" value="GDHRDH"/>
</dbReference>
<evidence type="ECO:0000313" key="4">
    <source>
        <dbReference type="EMBL" id="RRQ05314.1"/>
    </source>
</evidence>
<dbReference type="PANTHER" id="PTHR43391:SF82">
    <property type="entry name" value="OXIDOREDUCTASE SADH-RELATED"/>
    <property type="match status" value="1"/>
</dbReference>
<reference evidence="4 5" key="1">
    <citation type="submission" date="2018-01" db="EMBL/GenBank/DDBJ databases">
        <title>Twenty Corynebacterium bovis Genomes.</title>
        <authorList>
            <person name="Gulvik C.A."/>
        </authorList>
    </citation>
    <scope>NUCLEOTIDE SEQUENCE [LARGE SCALE GENOMIC DNA]</scope>
    <source>
        <strain evidence="4 5">16-2004</strain>
    </source>
</reference>
<organism evidence="4 5">
    <name type="scientific">Corynebacterium bovis</name>
    <dbReference type="NCBI Taxonomy" id="36808"/>
    <lineage>
        <taxon>Bacteria</taxon>
        <taxon>Bacillati</taxon>
        <taxon>Actinomycetota</taxon>
        <taxon>Actinomycetes</taxon>
        <taxon>Mycobacteriales</taxon>
        <taxon>Corynebacteriaceae</taxon>
        <taxon>Corynebacterium</taxon>
    </lineage>
</organism>
<evidence type="ECO:0000313" key="5">
    <source>
        <dbReference type="Proteomes" id="UP000278422"/>
    </source>
</evidence>
<dbReference type="Pfam" id="PF00106">
    <property type="entry name" value="adh_short"/>
    <property type="match status" value="1"/>
</dbReference>
<dbReference type="AlphaFoldDB" id="A0A3R8PLH5"/>
<dbReference type="GO" id="GO:0016491">
    <property type="term" value="F:oxidoreductase activity"/>
    <property type="evidence" value="ECO:0007669"/>
    <property type="project" value="UniProtKB-KW"/>
</dbReference>
<dbReference type="PRINTS" id="PR00080">
    <property type="entry name" value="SDRFAMILY"/>
</dbReference>
<evidence type="ECO:0000256" key="3">
    <source>
        <dbReference type="RuleBase" id="RU000363"/>
    </source>
</evidence>
<keyword evidence="2" id="KW-0560">Oxidoreductase</keyword>
<dbReference type="EMBL" id="PQNQ01000003">
    <property type="protein sequence ID" value="RRQ05314.1"/>
    <property type="molecule type" value="Genomic_DNA"/>
</dbReference>
<dbReference type="RefSeq" id="WP_125174393.1">
    <property type="nucleotide sequence ID" value="NZ_JBHYBM010000054.1"/>
</dbReference>
<dbReference type="PANTHER" id="PTHR43391">
    <property type="entry name" value="RETINOL DEHYDROGENASE-RELATED"/>
    <property type="match status" value="1"/>
</dbReference>
<gene>
    <name evidence="4" type="ORF">CXF42_01860</name>
</gene>
<comment type="caution">
    <text evidence="4">The sequence shown here is derived from an EMBL/GenBank/DDBJ whole genome shotgun (WGS) entry which is preliminary data.</text>
</comment>
<dbReference type="InterPro" id="IPR002347">
    <property type="entry name" value="SDR_fam"/>
</dbReference>
<evidence type="ECO:0000256" key="1">
    <source>
        <dbReference type="ARBA" id="ARBA00006484"/>
    </source>
</evidence>
<keyword evidence="5" id="KW-1185">Reference proteome</keyword>
<dbReference type="Gene3D" id="3.40.50.720">
    <property type="entry name" value="NAD(P)-binding Rossmann-like Domain"/>
    <property type="match status" value="1"/>
</dbReference>
<name>A0A3R8PLH5_9CORY</name>
<comment type="similarity">
    <text evidence="1 3">Belongs to the short-chain dehydrogenases/reductases (SDR) family.</text>
</comment>
<dbReference type="SUPFAM" id="SSF51735">
    <property type="entry name" value="NAD(P)-binding Rossmann-fold domains"/>
    <property type="match status" value="1"/>
</dbReference>